<organism evidence="1 2">
    <name type="scientific">Catharanthus roseus</name>
    <name type="common">Madagascar periwinkle</name>
    <name type="synonym">Vinca rosea</name>
    <dbReference type="NCBI Taxonomy" id="4058"/>
    <lineage>
        <taxon>Eukaryota</taxon>
        <taxon>Viridiplantae</taxon>
        <taxon>Streptophyta</taxon>
        <taxon>Embryophyta</taxon>
        <taxon>Tracheophyta</taxon>
        <taxon>Spermatophyta</taxon>
        <taxon>Magnoliopsida</taxon>
        <taxon>eudicotyledons</taxon>
        <taxon>Gunneridae</taxon>
        <taxon>Pentapetalae</taxon>
        <taxon>asterids</taxon>
        <taxon>lamiids</taxon>
        <taxon>Gentianales</taxon>
        <taxon>Apocynaceae</taxon>
        <taxon>Rauvolfioideae</taxon>
        <taxon>Vinceae</taxon>
        <taxon>Catharanthinae</taxon>
        <taxon>Catharanthus</taxon>
    </lineage>
</organism>
<proteinExistence type="predicted"/>
<gene>
    <name evidence="1" type="ORF">M9H77_15404</name>
</gene>
<name>A0ACC0B0S5_CATRO</name>
<evidence type="ECO:0000313" key="2">
    <source>
        <dbReference type="Proteomes" id="UP001060085"/>
    </source>
</evidence>
<comment type="caution">
    <text evidence="1">The sequence shown here is derived from an EMBL/GenBank/DDBJ whole genome shotgun (WGS) entry which is preliminary data.</text>
</comment>
<accession>A0ACC0B0S5</accession>
<sequence>MAGAQINRPEIPPNNDREADEEMQEELAFANRRGCCSWVFPCFISAHNDTVWERIASTADQEELESSTTNWTRDWLGKGLKAFKKAREWSELVAGPKWKTFIRRFNKNRGSKSGGKYHYDPMSYALNFDEGSTLKNDDDDRLFRDFSSRYASIPLTTVVKSQTDSGKDSAA</sequence>
<keyword evidence="2" id="KW-1185">Reference proteome</keyword>
<dbReference type="Proteomes" id="UP001060085">
    <property type="component" value="Linkage Group LG04"/>
</dbReference>
<protein>
    <submittedName>
        <fullName evidence="1">Uncharacterized protein</fullName>
    </submittedName>
</protein>
<reference evidence="2" key="1">
    <citation type="journal article" date="2023" name="Nat. Plants">
        <title>Single-cell RNA sequencing provides a high-resolution roadmap for understanding the multicellular compartmentation of specialized metabolism.</title>
        <authorList>
            <person name="Sun S."/>
            <person name="Shen X."/>
            <person name="Li Y."/>
            <person name="Li Y."/>
            <person name="Wang S."/>
            <person name="Li R."/>
            <person name="Zhang H."/>
            <person name="Shen G."/>
            <person name="Guo B."/>
            <person name="Wei J."/>
            <person name="Xu J."/>
            <person name="St-Pierre B."/>
            <person name="Chen S."/>
            <person name="Sun C."/>
        </authorList>
    </citation>
    <scope>NUCLEOTIDE SEQUENCE [LARGE SCALE GENOMIC DNA]</scope>
</reference>
<evidence type="ECO:0000313" key="1">
    <source>
        <dbReference type="EMBL" id="KAI5665551.1"/>
    </source>
</evidence>
<dbReference type="EMBL" id="CM044704">
    <property type="protein sequence ID" value="KAI5665551.1"/>
    <property type="molecule type" value="Genomic_DNA"/>
</dbReference>